<dbReference type="OrthoDB" id="15033at2157"/>
<dbReference type="PANTHER" id="PTHR30632">
    <property type="entry name" value="MOLYBDATE-BINDING PERIPLASMIC PROTEIN"/>
    <property type="match status" value="1"/>
</dbReference>
<reference evidence="3 4" key="2">
    <citation type="journal article" date="2011" name="Stand. Genomic Sci.">
        <title>Complete genome sequence of Ferroglobus placidus AEDII12DO.</title>
        <authorList>
            <person name="Anderson I."/>
            <person name="Risso C."/>
            <person name="Holmes D."/>
            <person name="Lucas S."/>
            <person name="Copeland A."/>
            <person name="Lapidus A."/>
            <person name="Cheng J.F."/>
            <person name="Bruce D."/>
            <person name="Goodwin L."/>
            <person name="Pitluck S."/>
            <person name="Saunders E."/>
            <person name="Brettin T."/>
            <person name="Detter J.C."/>
            <person name="Han C."/>
            <person name="Tapia R."/>
            <person name="Larimer F."/>
            <person name="Land M."/>
            <person name="Hauser L."/>
            <person name="Woyke T."/>
            <person name="Lovley D."/>
            <person name="Kyrpides N."/>
            <person name="Ivanova N."/>
        </authorList>
    </citation>
    <scope>NUCLEOTIDE SEQUENCE [LARGE SCALE GENOMIC DNA]</scope>
    <source>
        <strain evidence="4">DSM 10642 / AEDII12DO</strain>
    </source>
</reference>
<dbReference type="InterPro" id="IPR005950">
    <property type="entry name" value="ModA"/>
</dbReference>
<dbReference type="RefSeq" id="WP_012964655.1">
    <property type="nucleotide sequence ID" value="NC_013849.1"/>
</dbReference>
<dbReference type="AlphaFoldDB" id="D3S172"/>
<gene>
    <name evidence="3" type="ordered locus">Ferp_0120</name>
</gene>
<dbReference type="GO" id="GO:0046872">
    <property type="term" value="F:metal ion binding"/>
    <property type="evidence" value="ECO:0007669"/>
    <property type="project" value="UniProtKB-KW"/>
</dbReference>
<dbReference type="CDD" id="cd13517">
    <property type="entry name" value="PBP2_ModA3_like"/>
    <property type="match status" value="1"/>
</dbReference>
<keyword evidence="4" id="KW-1185">Reference proteome</keyword>
<dbReference type="EMBL" id="CP001899">
    <property type="protein sequence ID" value="ADC64308.1"/>
    <property type="molecule type" value="Genomic_DNA"/>
</dbReference>
<reference evidence="4" key="1">
    <citation type="submission" date="2010-02" db="EMBL/GenBank/DDBJ databases">
        <title>Complete sequence of Ferroglobus placidus DSM 10642.</title>
        <authorList>
            <consortium name="US DOE Joint Genome Institute"/>
            <person name="Lucas S."/>
            <person name="Copeland A."/>
            <person name="Lapidus A."/>
            <person name="Cheng J.-F."/>
            <person name="Bruce D."/>
            <person name="Goodwin L."/>
            <person name="Pitluck S."/>
            <person name="Saunders E."/>
            <person name="Brettin T."/>
            <person name="Detter J.C."/>
            <person name="Han C."/>
            <person name="Tapia R."/>
            <person name="Larimer F."/>
            <person name="Land M."/>
            <person name="Hauser L."/>
            <person name="Kyrpides N."/>
            <person name="Ivanova N."/>
            <person name="Holmes D."/>
            <person name="Lovley D."/>
            <person name="Kyrpides N."/>
            <person name="Anderson I.J."/>
            <person name="Woyke T."/>
        </authorList>
    </citation>
    <scope>NUCLEOTIDE SEQUENCE [LARGE SCALE GENOMIC DNA]</scope>
    <source>
        <strain evidence="4">DSM 10642 / AEDII12DO</strain>
    </source>
</reference>
<accession>D3S172</accession>
<dbReference type="HOGENOM" id="CLU_065520_2_1_2"/>
<dbReference type="PIRSF" id="PIRSF004846">
    <property type="entry name" value="ModA"/>
    <property type="match status" value="1"/>
</dbReference>
<dbReference type="PANTHER" id="PTHR30632:SF0">
    <property type="entry name" value="SULFATE-BINDING PROTEIN"/>
    <property type="match status" value="1"/>
</dbReference>
<keyword evidence="2" id="KW-0732">Signal</keyword>
<proteinExistence type="predicted"/>
<dbReference type="SUPFAM" id="SSF53850">
    <property type="entry name" value="Periplasmic binding protein-like II"/>
    <property type="match status" value="1"/>
</dbReference>
<dbReference type="Gene3D" id="3.40.190.10">
    <property type="entry name" value="Periplasmic binding protein-like II"/>
    <property type="match status" value="2"/>
</dbReference>
<dbReference type="STRING" id="589924.Ferp_0120"/>
<dbReference type="eggNOG" id="arCOG00219">
    <property type="taxonomic scope" value="Archaea"/>
</dbReference>
<sequence>MRRRDFLKLSAVGAFSLLGVSAFSLESELLVYAGSANLPPLEKIIELYGKKVKAIYGGSGYVLTQAIIAKKGDVYLPGSNDFMELAKEKGAVYEETEKILAYLIPVIVVRKDNPKKISKLEDLEKDGIRIAIANPNTVCVGLYAVELFEYNGLDVKKNVVTLTKSCSDTASIIEAGAVDAVIGWDVFDDWSPNLKVIFPKPEQIPRVAYIPIAVMKFTKNFEKSLSFLNFVYSNKRIYKEMGYLTEIEEVRKIAPKAKIGGKFELPEEWKSL</sequence>
<dbReference type="GO" id="GO:0030973">
    <property type="term" value="F:molybdate ion binding"/>
    <property type="evidence" value="ECO:0007669"/>
    <property type="project" value="TreeGrafter"/>
</dbReference>
<name>D3S172_FERPA</name>
<evidence type="ECO:0000256" key="2">
    <source>
        <dbReference type="ARBA" id="ARBA00022729"/>
    </source>
</evidence>
<keyword evidence="1" id="KW-0479">Metal-binding</keyword>
<dbReference type="InterPro" id="IPR050682">
    <property type="entry name" value="ModA/WtpA"/>
</dbReference>
<dbReference type="Proteomes" id="UP000002613">
    <property type="component" value="Chromosome"/>
</dbReference>
<evidence type="ECO:0000313" key="4">
    <source>
        <dbReference type="Proteomes" id="UP000002613"/>
    </source>
</evidence>
<organism evidence="3 4">
    <name type="scientific">Ferroglobus placidus (strain DSM 10642 / AEDII12DO)</name>
    <dbReference type="NCBI Taxonomy" id="589924"/>
    <lineage>
        <taxon>Archaea</taxon>
        <taxon>Methanobacteriati</taxon>
        <taxon>Methanobacteriota</taxon>
        <taxon>Archaeoglobi</taxon>
        <taxon>Archaeoglobales</taxon>
        <taxon>Archaeoglobaceae</taxon>
        <taxon>Ferroglobus</taxon>
    </lineage>
</organism>
<protein>
    <submittedName>
        <fullName evidence="3">Extracellular solute-binding protein family 1</fullName>
    </submittedName>
</protein>
<dbReference type="GO" id="GO:0015689">
    <property type="term" value="P:molybdate ion transport"/>
    <property type="evidence" value="ECO:0007669"/>
    <property type="project" value="InterPro"/>
</dbReference>
<dbReference type="GeneID" id="8777612"/>
<dbReference type="KEGG" id="fpl:Ferp_0120"/>
<dbReference type="Pfam" id="PF13531">
    <property type="entry name" value="SBP_bac_11"/>
    <property type="match status" value="1"/>
</dbReference>
<dbReference type="PaxDb" id="589924-Ferp_0120"/>
<evidence type="ECO:0000256" key="1">
    <source>
        <dbReference type="ARBA" id="ARBA00022723"/>
    </source>
</evidence>
<evidence type="ECO:0000313" key="3">
    <source>
        <dbReference type="EMBL" id="ADC64308.1"/>
    </source>
</evidence>